<evidence type="ECO:0000256" key="2">
    <source>
        <dbReference type="ARBA" id="ARBA00022955"/>
    </source>
</evidence>
<dbReference type="GO" id="GO:0006694">
    <property type="term" value="P:steroid biosynthetic process"/>
    <property type="evidence" value="ECO:0007669"/>
    <property type="project" value="UniProtKB-KW"/>
</dbReference>
<dbReference type="AlphaFoldDB" id="A0A1W0X8X4"/>
<evidence type="ECO:0000256" key="3">
    <source>
        <dbReference type="ARBA" id="ARBA00023002"/>
    </source>
</evidence>
<keyword evidence="2" id="KW-0443">Lipid metabolism</keyword>
<dbReference type="CDD" id="cd05356">
    <property type="entry name" value="17beta-HSD1_like_SDR_c"/>
    <property type="match status" value="1"/>
</dbReference>
<dbReference type="OrthoDB" id="5545019at2759"/>
<dbReference type="SUPFAM" id="SSF51735">
    <property type="entry name" value="NAD(P)-binding Rossmann-fold domains"/>
    <property type="match status" value="1"/>
</dbReference>
<keyword evidence="2" id="KW-0444">Lipid biosynthesis</keyword>
<dbReference type="PRINTS" id="PR00081">
    <property type="entry name" value="GDHRDH"/>
</dbReference>
<evidence type="ECO:0000256" key="4">
    <source>
        <dbReference type="ARBA" id="ARBA00038261"/>
    </source>
</evidence>
<evidence type="ECO:0000313" key="5">
    <source>
        <dbReference type="EMBL" id="OQV23721.1"/>
    </source>
</evidence>
<keyword evidence="1" id="KW-0521">NADP</keyword>
<sequence length="294" mass="32470">MPLYGSFVPSLPLTSSLALFTPQPTDWAFTSRINFAQLTAGGGWAVVTGATDGLGLAYAKELAKRGANVMLVGRHPEKLDMVAREIEAQFRVKADMLVIDFQRCSLEDYLKVKDRLSRLRCDILVNSVGMASGSTGSFGCQSNTEQMCLDLLNVNIIPTLMFTNAVLPGMKERKRGVIVNLSSVAAVYPLPNYALYGATKSFVDFFSSALDRECRPFSIFVQCVLAGPVLSNMTKSQAKSFFIVQPGPFVREALSQVGLRRRTFGHWIHAVMVSIAQPFPLWMTLRFLQPKNRS</sequence>
<proteinExistence type="inferred from homology"/>
<dbReference type="PANTHER" id="PTHR43086">
    <property type="entry name" value="VERY-LONG-CHAIN 3-OXOOACYL-COA REDUCTASE"/>
    <property type="match status" value="1"/>
</dbReference>
<evidence type="ECO:0000256" key="1">
    <source>
        <dbReference type="ARBA" id="ARBA00022857"/>
    </source>
</evidence>
<dbReference type="PANTHER" id="PTHR43086:SF2">
    <property type="entry name" value="HYDROXYSTEROID DEHYDROGENASE-LIKE PROTEIN 1"/>
    <property type="match status" value="1"/>
</dbReference>
<dbReference type="InterPro" id="IPR036291">
    <property type="entry name" value="NAD(P)-bd_dom_sf"/>
</dbReference>
<protein>
    <submittedName>
        <fullName evidence="5">Very-long-chain 3-oxoacyl-CoA reductase</fullName>
    </submittedName>
</protein>
<dbReference type="Pfam" id="PF00106">
    <property type="entry name" value="adh_short"/>
    <property type="match status" value="1"/>
</dbReference>
<dbReference type="PRINTS" id="PR00080">
    <property type="entry name" value="SDRFAMILY"/>
</dbReference>
<dbReference type="GO" id="GO:0005783">
    <property type="term" value="C:endoplasmic reticulum"/>
    <property type="evidence" value="ECO:0007669"/>
    <property type="project" value="TreeGrafter"/>
</dbReference>
<organism evidence="5 6">
    <name type="scientific">Hypsibius exemplaris</name>
    <name type="common">Freshwater tardigrade</name>
    <dbReference type="NCBI Taxonomy" id="2072580"/>
    <lineage>
        <taxon>Eukaryota</taxon>
        <taxon>Metazoa</taxon>
        <taxon>Ecdysozoa</taxon>
        <taxon>Tardigrada</taxon>
        <taxon>Eutardigrada</taxon>
        <taxon>Parachela</taxon>
        <taxon>Hypsibioidea</taxon>
        <taxon>Hypsibiidae</taxon>
        <taxon>Hypsibius</taxon>
    </lineage>
</organism>
<dbReference type="InterPro" id="IPR002347">
    <property type="entry name" value="SDR_fam"/>
</dbReference>
<dbReference type="Proteomes" id="UP000192578">
    <property type="component" value="Unassembled WGS sequence"/>
</dbReference>
<accession>A0A1W0X8X4</accession>
<dbReference type="GO" id="GO:0016491">
    <property type="term" value="F:oxidoreductase activity"/>
    <property type="evidence" value="ECO:0007669"/>
    <property type="project" value="UniProtKB-KW"/>
</dbReference>
<dbReference type="GO" id="GO:0030497">
    <property type="term" value="P:fatty acid elongation"/>
    <property type="evidence" value="ECO:0007669"/>
    <property type="project" value="TreeGrafter"/>
</dbReference>
<name>A0A1W0X8X4_HYPEX</name>
<dbReference type="FunFam" id="3.40.50.720:FF:000137">
    <property type="entry name" value="Hydroxysteroid (17-beta) dehydrogenase 3"/>
    <property type="match status" value="1"/>
</dbReference>
<evidence type="ECO:0000313" key="6">
    <source>
        <dbReference type="Proteomes" id="UP000192578"/>
    </source>
</evidence>
<comment type="similarity">
    <text evidence="4">Belongs to the short-chain dehydrogenases/reductases (SDR) family. 17-beta-HSD 3 subfamily.</text>
</comment>
<keyword evidence="3" id="KW-0560">Oxidoreductase</keyword>
<dbReference type="Gene3D" id="3.40.50.720">
    <property type="entry name" value="NAD(P)-binding Rossmann-like Domain"/>
    <property type="match status" value="1"/>
</dbReference>
<comment type="caution">
    <text evidence="5">The sequence shown here is derived from an EMBL/GenBank/DDBJ whole genome shotgun (WGS) entry which is preliminary data.</text>
</comment>
<gene>
    <name evidence="5" type="ORF">BV898_02458</name>
</gene>
<keyword evidence="2" id="KW-0752">Steroid biosynthesis</keyword>
<dbReference type="EMBL" id="MTYJ01000010">
    <property type="protein sequence ID" value="OQV23721.1"/>
    <property type="molecule type" value="Genomic_DNA"/>
</dbReference>
<reference evidence="6" key="1">
    <citation type="submission" date="2017-01" db="EMBL/GenBank/DDBJ databases">
        <title>Comparative genomics of anhydrobiosis in the tardigrade Hypsibius dujardini.</title>
        <authorList>
            <person name="Yoshida Y."/>
            <person name="Koutsovoulos G."/>
            <person name="Laetsch D."/>
            <person name="Stevens L."/>
            <person name="Kumar S."/>
            <person name="Horikawa D."/>
            <person name="Ishino K."/>
            <person name="Komine S."/>
            <person name="Tomita M."/>
            <person name="Blaxter M."/>
            <person name="Arakawa K."/>
        </authorList>
    </citation>
    <scope>NUCLEOTIDE SEQUENCE [LARGE SCALE GENOMIC DNA]</scope>
    <source>
        <strain evidence="6">Z151</strain>
    </source>
</reference>
<dbReference type="PIRSF" id="PIRSF000126">
    <property type="entry name" value="11-beta-HSD1"/>
    <property type="match status" value="1"/>
</dbReference>
<keyword evidence="6" id="KW-1185">Reference proteome</keyword>